<evidence type="ECO:0000313" key="2">
    <source>
        <dbReference type="Proteomes" id="UP000886520"/>
    </source>
</evidence>
<dbReference type="Proteomes" id="UP000886520">
    <property type="component" value="Chromosome 15"/>
</dbReference>
<dbReference type="SUPFAM" id="SSF50978">
    <property type="entry name" value="WD40 repeat-like"/>
    <property type="match status" value="1"/>
</dbReference>
<evidence type="ECO:0008006" key="3">
    <source>
        <dbReference type="Google" id="ProtNLM"/>
    </source>
</evidence>
<protein>
    <recommendedName>
        <fullName evidence="3">Transcriptional regulator STERILE APETALA</fullName>
    </recommendedName>
</protein>
<proteinExistence type="predicted"/>
<keyword evidence="2" id="KW-1185">Reference proteome</keyword>
<dbReference type="Gene3D" id="1.20.1280.50">
    <property type="match status" value="1"/>
</dbReference>
<dbReference type="InterPro" id="IPR036047">
    <property type="entry name" value="F-box-like_dom_sf"/>
</dbReference>
<dbReference type="InterPro" id="IPR015943">
    <property type="entry name" value="WD40/YVTN_repeat-like_dom_sf"/>
</dbReference>
<dbReference type="AlphaFoldDB" id="A0A9D4UKH9"/>
<reference evidence="1" key="1">
    <citation type="submission" date="2021-01" db="EMBL/GenBank/DDBJ databases">
        <title>Adiantum capillus-veneris genome.</title>
        <authorList>
            <person name="Fang Y."/>
            <person name="Liao Q."/>
        </authorList>
    </citation>
    <scope>NUCLEOTIDE SEQUENCE</scope>
    <source>
        <strain evidence="1">H3</strain>
        <tissue evidence="1">Leaf</tissue>
    </source>
</reference>
<organism evidence="1 2">
    <name type="scientific">Adiantum capillus-veneris</name>
    <name type="common">Maidenhair fern</name>
    <dbReference type="NCBI Taxonomy" id="13818"/>
    <lineage>
        <taxon>Eukaryota</taxon>
        <taxon>Viridiplantae</taxon>
        <taxon>Streptophyta</taxon>
        <taxon>Embryophyta</taxon>
        <taxon>Tracheophyta</taxon>
        <taxon>Polypodiopsida</taxon>
        <taxon>Polypodiidae</taxon>
        <taxon>Polypodiales</taxon>
        <taxon>Pteridineae</taxon>
        <taxon>Pteridaceae</taxon>
        <taxon>Vittarioideae</taxon>
        <taxon>Adiantum</taxon>
    </lineage>
</organism>
<accession>A0A9D4UKH9</accession>
<name>A0A9D4UKH9_ADICA</name>
<dbReference type="Gene3D" id="2.130.10.10">
    <property type="entry name" value="YVTN repeat-like/Quinoprotein amine dehydrogenase"/>
    <property type="match status" value="1"/>
</dbReference>
<evidence type="ECO:0000313" key="1">
    <source>
        <dbReference type="EMBL" id="KAI5069574.1"/>
    </source>
</evidence>
<dbReference type="InterPro" id="IPR036322">
    <property type="entry name" value="WD40_repeat_dom_sf"/>
</dbReference>
<dbReference type="OrthoDB" id="760263at2759"/>
<gene>
    <name evidence="1" type="ORF">GOP47_0015875</name>
</gene>
<dbReference type="SUPFAM" id="SSF81383">
    <property type="entry name" value="F-box domain"/>
    <property type="match status" value="1"/>
</dbReference>
<sequence length="454" mass="50110">MPGNEPTNERFQSWLLCIKGGQRVGRGRERGALASWWPEECVERVAFLLAAQAARASGPRSAAPALSFFFQVCSSWRAVFYSESLWRSLCIAVWREEARGVEESWQDTYIRLHRTASNFWRGRAEHSLLDYQVSSDSNELGDRGDGSVCRRLALSREYVAGGFSDGSLRIFSLASKECISTLEPFHESVIGPHSTSVAGISLAFNDGTVAFASMDGSVFAGDIAAGACRRVETSNYVNDGILVDFSGSSSRWAALYAGVRGRALHVWNAYTEELLHIGGDMTDADAYAGWSLLVNNADHIGRVRISQDTLAVVATRSKLCVLDMETLSTLFTMGMTRSSQALSASLALHQDRILLVCANGMARVWASRSMEETARVRVGTVTRGAMVYGAMNAWMVLICNNGMIDVWDYSSDTLMYRLAEERLVEVNDMVANNEYVVACCNQEEGIHVWDFTPR</sequence>
<comment type="caution">
    <text evidence="1">The sequence shown here is derived from an EMBL/GenBank/DDBJ whole genome shotgun (WGS) entry which is preliminary data.</text>
</comment>
<dbReference type="EMBL" id="JABFUD020000015">
    <property type="protein sequence ID" value="KAI5069574.1"/>
    <property type="molecule type" value="Genomic_DNA"/>
</dbReference>